<dbReference type="EMBL" id="KZ613941">
    <property type="protein sequence ID" value="PMD44104.1"/>
    <property type="molecule type" value="Genomic_DNA"/>
</dbReference>
<dbReference type="Proteomes" id="UP000235786">
    <property type="component" value="Unassembled WGS sequence"/>
</dbReference>
<reference evidence="2 3" key="1">
    <citation type="submission" date="2016-04" db="EMBL/GenBank/DDBJ databases">
        <title>A degradative enzymes factory behind the ericoid mycorrhizal symbiosis.</title>
        <authorList>
            <consortium name="DOE Joint Genome Institute"/>
            <person name="Martino E."/>
            <person name="Morin E."/>
            <person name="Grelet G."/>
            <person name="Kuo A."/>
            <person name="Kohler A."/>
            <person name="Daghino S."/>
            <person name="Barry K."/>
            <person name="Choi C."/>
            <person name="Cichocki N."/>
            <person name="Clum A."/>
            <person name="Copeland A."/>
            <person name="Hainaut M."/>
            <person name="Haridas S."/>
            <person name="Labutti K."/>
            <person name="Lindquist E."/>
            <person name="Lipzen A."/>
            <person name="Khouja H.-R."/>
            <person name="Murat C."/>
            <person name="Ohm R."/>
            <person name="Olson A."/>
            <person name="Spatafora J."/>
            <person name="Veneault-Fourrey C."/>
            <person name="Henrissat B."/>
            <person name="Grigoriev I."/>
            <person name="Martin F."/>
            <person name="Perotto S."/>
        </authorList>
    </citation>
    <scope>NUCLEOTIDE SEQUENCE [LARGE SCALE GENOMIC DNA]</scope>
    <source>
        <strain evidence="2 3">F</strain>
    </source>
</reference>
<gene>
    <name evidence="2" type="ORF">L207DRAFT_272006</name>
</gene>
<feature type="compositionally biased region" description="Basic and acidic residues" evidence="1">
    <location>
        <begin position="686"/>
        <end position="696"/>
    </location>
</feature>
<feature type="region of interest" description="Disordered" evidence="1">
    <location>
        <begin position="553"/>
        <end position="578"/>
    </location>
</feature>
<dbReference type="OrthoDB" id="7464126at2759"/>
<feature type="region of interest" description="Disordered" evidence="1">
    <location>
        <begin position="792"/>
        <end position="814"/>
    </location>
</feature>
<proteinExistence type="predicted"/>
<evidence type="ECO:0000313" key="3">
    <source>
        <dbReference type="Proteomes" id="UP000235786"/>
    </source>
</evidence>
<evidence type="ECO:0000313" key="2">
    <source>
        <dbReference type="EMBL" id="PMD44104.1"/>
    </source>
</evidence>
<feature type="compositionally biased region" description="Basic and acidic residues" evidence="1">
    <location>
        <begin position="619"/>
        <end position="632"/>
    </location>
</feature>
<feature type="region of interest" description="Disordered" evidence="1">
    <location>
        <begin position="599"/>
        <end position="657"/>
    </location>
</feature>
<feature type="region of interest" description="Disordered" evidence="1">
    <location>
        <begin position="249"/>
        <end position="381"/>
    </location>
</feature>
<name>A0A2J6S015_HYAVF</name>
<organism evidence="2 3">
    <name type="scientific">Hyaloscypha variabilis (strain UAMH 11265 / GT02V1 / F)</name>
    <name type="common">Meliniomyces variabilis</name>
    <dbReference type="NCBI Taxonomy" id="1149755"/>
    <lineage>
        <taxon>Eukaryota</taxon>
        <taxon>Fungi</taxon>
        <taxon>Dikarya</taxon>
        <taxon>Ascomycota</taxon>
        <taxon>Pezizomycotina</taxon>
        <taxon>Leotiomycetes</taxon>
        <taxon>Helotiales</taxon>
        <taxon>Hyaloscyphaceae</taxon>
        <taxon>Hyaloscypha</taxon>
        <taxon>Hyaloscypha variabilis</taxon>
    </lineage>
</organism>
<evidence type="ECO:0000256" key="1">
    <source>
        <dbReference type="SAM" id="MobiDB-lite"/>
    </source>
</evidence>
<sequence>MSFGFKLGDLGLITNLAHSTVQNAKKACGAHSALAREVNSLHVVLTRLEAEIARPESILSGEGSDEKGKELADLLEDCGRVLRVLKEILEKYNALSNEKRSVQKLWQKIKFGNGELQDLDKIRSELATHTQAITLSLNLVGLGSQGKVERYMSSHSDELREIKASLNWVTAKMQVKEGSLHGEKSVLSSYNGDDKEVWKLFRRELIHDGFSSKSLRLHKETIKSYVMELGERGVLDEEIPESVVADGFAEDLPHNQGPLNGAKKGKDIPTGSEVKEVAKGSLSRVASSSDTDDSTSAEPDLDPFITQTPAKRRERIRELRPGLLSQIDPSVTGSRPTKKQSHKATGSNLAIGKGNSPEGAASRFPKHKSTTLSVSSVSPSVEPSRHQKQEAAAVMPFHQPAVENRKMTPPLETSEEVAKTYGIFPDTVYGGKSEMKSKLRGINDDHEVIIASDDDEVVKFYDDEVIMNAQNKSRPENHEAFSFRGAAKKLNRPAKNEVDINQAERSNDFARGGESIFAESVLPPTSISPSTFTGNPVVGKGREVRHLRSPGDQVAYNKRQTEHYSQVPPRSRSSTMEGQLIGAGAKTLKSRLKSGEAFSAEMKDQEPLSKDASSIMVDTESHSQEVVPEKQPRNSKLSSKARTLLQPEESDSSKYAPEKYRSIALQETIGDAFETDRLNHAQVPEEVEHGQKEIPRRNRRPRPRAYDNELHKYRQRHKRPDKELAPRMQSMFAESDGEGDARAAIDDSLAFGDGAGHFLDLDYIRWQLRNTSNEFLETGKIETNYVAPTANVGSSQKHKSKNADNGVEVSRTLI</sequence>
<dbReference type="AlphaFoldDB" id="A0A2J6S015"/>
<accession>A0A2J6S015</accession>
<keyword evidence="3" id="KW-1185">Reference proteome</keyword>
<feature type="region of interest" description="Disordered" evidence="1">
    <location>
        <begin position="685"/>
        <end position="709"/>
    </location>
</feature>
<feature type="compositionally biased region" description="Acidic residues" evidence="1">
    <location>
        <begin position="290"/>
        <end position="301"/>
    </location>
</feature>
<protein>
    <submittedName>
        <fullName evidence="2">Uncharacterized protein</fullName>
    </submittedName>
</protein>